<dbReference type="InterPro" id="IPR052954">
    <property type="entry name" value="GPCR-Ligand_Int"/>
</dbReference>
<evidence type="ECO:0000256" key="3">
    <source>
        <dbReference type="ARBA" id="ARBA00022989"/>
    </source>
</evidence>
<organism evidence="7 8">
    <name type="scientific">Pomacea canaliculata</name>
    <name type="common">Golden apple snail</name>
    <dbReference type="NCBI Taxonomy" id="400727"/>
    <lineage>
        <taxon>Eukaryota</taxon>
        <taxon>Metazoa</taxon>
        <taxon>Spiralia</taxon>
        <taxon>Lophotrochozoa</taxon>
        <taxon>Mollusca</taxon>
        <taxon>Gastropoda</taxon>
        <taxon>Caenogastropoda</taxon>
        <taxon>Architaenioglossa</taxon>
        <taxon>Ampullarioidea</taxon>
        <taxon>Ampullariidae</taxon>
        <taxon>Pomacea</taxon>
    </lineage>
</organism>
<dbReference type="EMBL" id="PZQS01000006">
    <property type="protein sequence ID" value="PVD28873.1"/>
    <property type="molecule type" value="Genomic_DNA"/>
</dbReference>
<dbReference type="GO" id="GO:0008528">
    <property type="term" value="F:G protein-coupled peptide receptor activity"/>
    <property type="evidence" value="ECO:0007669"/>
    <property type="project" value="InterPro"/>
</dbReference>
<feature type="transmembrane region" description="Helical" evidence="5">
    <location>
        <begin position="158"/>
        <end position="182"/>
    </location>
</feature>
<dbReference type="PANTHER" id="PTHR46641:SF2">
    <property type="entry name" value="FMRFAMIDE RECEPTOR"/>
    <property type="match status" value="1"/>
</dbReference>
<proteinExistence type="predicted"/>
<dbReference type="Pfam" id="PF10324">
    <property type="entry name" value="7TM_GPCR_Srw"/>
    <property type="match status" value="1"/>
</dbReference>
<feature type="transmembrane region" description="Helical" evidence="5">
    <location>
        <begin position="100"/>
        <end position="119"/>
    </location>
</feature>
<dbReference type="InterPro" id="IPR019427">
    <property type="entry name" value="7TM_GPCR_serpentine_rcpt_Srw"/>
</dbReference>
<evidence type="ECO:0000256" key="5">
    <source>
        <dbReference type="SAM" id="Phobius"/>
    </source>
</evidence>
<evidence type="ECO:0000313" key="8">
    <source>
        <dbReference type="Proteomes" id="UP000245119"/>
    </source>
</evidence>
<evidence type="ECO:0000256" key="4">
    <source>
        <dbReference type="ARBA" id="ARBA00023136"/>
    </source>
</evidence>
<keyword evidence="3 5" id="KW-1133">Transmembrane helix</keyword>
<accession>A0A2T7P653</accession>
<feature type="transmembrane region" description="Helical" evidence="5">
    <location>
        <begin position="262"/>
        <end position="283"/>
    </location>
</feature>
<dbReference type="GO" id="GO:0016020">
    <property type="term" value="C:membrane"/>
    <property type="evidence" value="ECO:0007669"/>
    <property type="project" value="UniProtKB-SubCell"/>
</dbReference>
<dbReference type="Proteomes" id="UP000245119">
    <property type="component" value="Linkage Group LG6"/>
</dbReference>
<dbReference type="InterPro" id="IPR017452">
    <property type="entry name" value="GPCR_Rhodpsn_7TM"/>
</dbReference>
<feature type="domain" description="G-protein coupled receptors family 1 profile" evidence="6">
    <location>
        <begin position="69"/>
        <end position="282"/>
    </location>
</feature>
<keyword evidence="8" id="KW-1185">Reference proteome</keyword>
<evidence type="ECO:0000256" key="2">
    <source>
        <dbReference type="ARBA" id="ARBA00022692"/>
    </source>
</evidence>
<sequence>MSKITMMLEASWYHVNTSVGPGDGTSVTLPSSDGSLSYVPEGCIVVRALIKVRGVLEENILGFIGFSKTSQFITCVIACERCLCVFLPFKAQKYLKTSSMAAVIGVVGVFLVGDMNLIAGHKHTFTCVFDPLTNETDLANSYTSFYLDHKYVLDILDIFVYNVVFTIVLPFVIIITSILTVIKLYQASTWRYLHGAVRSSDKAQQSQDLSRLSKKEVATTKMLLVSSLLFIVCFSPEVVLQLSLYWVNDLSNSGRYYNLLSVMWRIISVLPMVTASLHFVIYYHMGSWFRTTLKDILSCVKK</sequence>
<reference evidence="7 8" key="1">
    <citation type="submission" date="2018-04" db="EMBL/GenBank/DDBJ databases">
        <title>The genome of golden apple snail Pomacea canaliculata provides insight into stress tolerance and invasive adaptation.</title>
        <authorList>
            <person name="Liu C."/>
            <person name="Liu B."/>
            <person name="Ren Y."/>
            <person name="Zhang Y."/>
            <person name="Wang H."/>
            <person name="Li S."/>
            <person name="Jiang F."/>
            <person name="Yin L."/>
            <person name="Zhang G."/>
            <person name="Qian W."/>
            <person name="Fan W."/>
        </authorList>
    </citation>
    <scope>NUCLEOTIDE SEQUENCE [LARGE SCALE GENOMIC DNA]</scope>
    <source>
        <strain evidence="7">SZHN2017</strain>
        <tissue evidence="7">Muscle</tissue>
    </source>
</reference>
<evidence type="ECO:0000256" key="1">
    <source>
        <dbReference type="ARBA" id="ARBA00004370"/>
    </source>
</evidence>
<name>A0A2T7P653_POMCA</name>
<dbReference type="PANTHER" id="PTHR46641">
    <property type="entry name" value="FMRFAMIDE RECEPTOR-RELATED"/>
    <property type="match status" value="1"/>
</dbReference>
<keyword evidence="2 5" id="KW-0812">Transmembrane</keyword>
<comment type="subcellular location">
    <subcellularLocation>
        <location evidence="1">Membrane</location>
    </subcellularLocation>
</comment>
<dbReference type="Gene3D" id="1.20.1070.10">
    <property type="entry name" value="Rhodopsin 7-helix transmembrane proteins"/>
    <property type="match status" value="1"/>
</dbReference>
<keyword evidence="4 5" id="KW-0472">Membrane</keyword>
<gene>
    <name evidence="7" type="ORF">C0Q70_11468</name>
</gene>
<feature type="transmembrane region" description="Helical" evidence="5">
    <location>
        <begin position="222"/>
        <end position="242"/>
    </location>
</feature>
<protein>
    <recommendedName>
        <fullName evidence="6">G-protein coupled receptors family 1 profile domain-containing protein</fullName>
    </recommendedName>
</protein>
<evidence type="ECO:0000313" key="7">
    <source>
        <dbReference type="EMBL" id="PVD28873.1"/>
    </source>
</evidence>
<dbReference type="PROSITE" id="PS50262">
    <property type="entry name" value="G_PROTEIN_RECEP_F1_2"/>
    <property type="match status" value="1"/>
</dbReference>
<dbReference type="SUPFAM" id="SSF81321">
    <property type="entry name" value="Family A G protein-coupled receptor-like"/>
    <property type="match status" value="1"/>
</dbReference>
<comment type="caution">
    <text evidence="7">The sequence shown here is derived from an EMBL/GenBank/DDBJ whole genome shotgun (WGS) entry which is preliminary data.</text>
</comment>
<evidence type="ECO:0000259" key="6">
    <source>
        <dbReference type="PROSITE" id="PS50262"/>
    </source>
</evidence>
<dbReference type="AlphaFoldDB" id="A0A2T7P653"/>
<dbReference type="OrthoDB" id="10033446at2759"/>